<dbReference type="NCBIfam" id="TIGR01162">
    <property type="entry name" value="purE"/>
    <property type="match status" value="1"/>
</dbReference>
<dbReference type="Gene3D" id="3.40.50.1970">
    <property type="match status" value="1"/>
</dbReference>
<proteinExistence type="inferred from homology"/>
<comment type="pathway">
    <text evidence="3 4">Purine metabolism; IMP biosynthesis via de novo pathway; 5-amino-1-(5-phospho-D-ribosyl)imidazole-4-carboxylate from 5-amino-1-(5-phospho-D-ribosyl)imidazole (N5-CAIR route): step 2/2.</text>
</comment>
<evidence type="ECO:0000313" key="7">
    <source>
        <dbReference type="EMBL" id="KKQ46283.1"/>
    </source>
</evidence>
<comment type="caution">
    <text evidence="7">The sequence shown here is derived from an EMBL/GenBank/DDBJ whole genome shotgun (WGS) entry which is preliminary data.</text>
</comment>
<evidence type="ECO:0000256" key="5">
    <source>
        <dbReference type="PIRSR" id="PIRSR001338-1"/>
    </source>
</evidence>
<dbReference type="PATRIC" id="fig|1619028.3.peg.548"/>
<dbReference type="EMBL" id="LBTU01000042">
    <property type="protein sequence ID" value="KKQ46283.1"/>
    <property type="molecule type" value="Genomic_DNA"/>
</dbReference>
<sequence length="182" mass="19155">MKSTKVGIIMGSDTDLAIFAEVGTILEEFGVPYEMTVASAHRAPNLVHKYATGAKDRGIKVIIAGAGGAAHLAGVAASLTTLPVIGIPIKAKNLDGLDSLLSTVNMPPGVPVATVGINAGKNAGLLALQILSISDKNLENKIIEYKKKLEDDNKIKGEKLSKIGFKKYLASPVNELQPRENK</sequence>
<evidence type="ECO:0000259" key="6">
    <source>
        <dbReference type="SMART" id="SM01001"/>
    </source>
</evidence>
<dbReference type="GO" id="GO:0034023">
    <property type="term" value="F:5-(carboxyamino)imidazole ribonucleotide mutase activity"/>
    <property type="evidence" value="ECO:0007669"/>
    <property type="project" value="UniProtKB-UniRule"/>
</dbReference>
<evidence type="ECO:0000256" key="3">
    <source>
        <dbReference type="HAMAP-Rule" id="MF_01929"/>
    </source>
</evidence>
<keyword evidence="2 3" id="KW-0413">Isomerase</keyword>
<dbReference type="Proteomes" id="UP000034430">
    <property type="component" value="Unassembled WGS sequence"/>
</dbReference>
<dbReference type="PANTHER" id="PTHR23046:SF2">
    <property type="entry name" value="PHOSPHORIBOSYLAMINOIMIDAZOLE CARBOXYLASE"/>
    <property type="match status" value="1"/>
</dbReference>
<accession>A0A0G0HT11</accession>
<comment type="function">
    <text evidence="3 4">Catalyzes the conversion of N5-carboxyaminoimidazole ribonucleotide (N5-CAIR) to 4-carboxy-5-aminoimidazole ribonucleotide (CAIR).</text>
</comment>
<dbReference type="InterPro" id="IPR033747">
    <property type="entry name" value="PurE_ClassI"/>
</dbReference>
<protein>
    <recommendedName>
        <fullName evidence="3 4">N5-carboxyaminoimidazole ribonucleotide mutase</fullName>
        <shortName evidence="3 4">N5-CAIR mutase</shortName>
        <ecNumber evidence="3 4">5.4.99.18</ecNumber>
    </recommendedName>
    <alternativeName>
        <fullName evidence="3">5-(carboxyamino)imidazole ribonucleotide mutase</fullName>
    </alternativeName>
</protein>
<evidence type="ECO:0000313" key="8">
    <source>
        <dbReference type="Proteomes" id="UP000034430"/>
    </source>
</evidence>
<feature type="binding site" evidence="3 5">
    <location>
        <position position="12"/>
    </location>
    <ligand>
        <name>substrate</name>
    </ligand>
</feature>
<dbReference type="InterPro" id="IPR000031">
    <property type="entry name" value="PurE_dom"/>
</dbReference>
<dbReference type="SUPFAM" id="SSF52255">
    <property type="entry name" value="N5-CAIR mutase (phosphoribosylaminoimidazole carboxylase, PurE)"/>
    <property type="match status" value="1"/>
</dbReference>
<dbReference type="EC" id="5.4.99.18" evidence="3 4"/>
<dbReference type="PANTHER" id="PTHR23046">
    <property type="entry name" value="PHOSPHORIBOSYLAMINOIMIDAZOLE CARBOXYLASE CATALYTIC SUBUNIT"/>
    <property type="match status" value="1"/>
</dbReference>
<evidence type="ECO:0000256" key="1">
    <source>
        <dbReference type="ARBA" id="ARBA00022755"/>
    </source>
</evidence>
<dbReference type="UniPathway" id="UPA00074">
    <property type="reaction ID" value="UER00943"/>
</dbReference>
<feature type="domain" description="PurE" evidence="6">
    <location>
        <begin position="4"/>
        <end position="153"/>
    </location>
</feature>
<dbReference type="Pfam" id="PF00731">
    <property type="entry name" value="AIRC"/>
    <property type="match status" value="1"/>
</dbReference>
<comment type="similarity">
    <text evidence="3">Belongs to the AIR carboxylase family. Class I subfamily.</text>
</comment>
<name>A0A0G0HT11_9BACT</name>
<reference evidence="7 8" key="1">
    <citation type="journal article" date="2015" name="Nature">
        <title>rRNA introns, odd ribosomes, and small enigmatic genomes across a large radiation of phyla.</title>
        <authorList>
            <person name="Brown C.T."/>
            <person name="Hug L.A."/>
            <person name="Thomas B.C."/>
            <person name="Sharon I."/>
            <person name="Castelle C.J."/>
            <person name="Singh A."/>
            <person name="Wilkins M.J."/>
            <person name="Williams K.H."/>
            <person name="Banfield J.F."/>
        </authorList>
    </citation>
    <scope>NUCLEOTIDE SEQUENCE [LARGE SCALE GENOMIC DNA]</scope>
</reference>
<feature type="binding site" evidence="3 5">
    <location>
        <position position="42"/>
    </location>
    <ligand>
        <name>substrate</name>
    </ligand>
</feature>
<dbReference type="SMART" id="SM01001">
    <property type="entry name" value="AIRC"/>
    <property type="match status" value="1"/>
</dbReference>
<evidence type="ECO:0000256" key="2">
    <source>
        <dbReference type="ARBA" id="ARBA00023235"/>
    </source>
</evidence>
<dbReference type="GO" id="GO:0006189">
    <property type="term" value="P:'de novo' IMP biosynthetic process"/>
    <property type="evidence" value="ECO:0007669"/>
    <property type="project" value="UniProtKB-UniRule"/>
</dbReference>
<comment type="catalytic activity">
    <reaction evidence="3 4">
        <text>5-carboxyamino-1-(5-phospho-D-ribosyl)imidazole + H(+) = 5-amino-1-(5-phospho-D-ribosyl)imidazole-4-carboxylate</text>
        <dbReference type="Rhea" id="RHEA:13193"/>
        <dbReference type="ChEBI" id="CHEBI:15378"/>
        <dbReference type="ChEBI" id="CHEBI:58730"/>
        <dbReference type="ChEBI" id="CHEBI:77657"/>
        <dbReference type="EC" id="5.4.99.18"/>
    </reaction>
</comment>
<keyword evidence="1 3" id="KW-0658">Purine biosynthesis</keyword>
<feature type="binding site" evidence="3 5">
    <location>
        <position position="15"/>
    </location>
    <ligand>
        <name>substrate</name>
    </ligand>
</feature>
<dbReference type="PIRSF" id="PIRSF001338">
    <property type="entry name" value="AIR_carboxylase"/>
    <property type="match status" value="1"/>
</dbReference>
<dbReference type="HAMAP" id="MF_01929">
    <property type="entry name" value="PurE_classI"/>
    <property type="match status" value="1"/>
</dbReference>
<gene>
    <name evidence="3" type="primary">purE</name>
    <name evidence="7" type="ORF">US65_C0042G0002</name>
</gene>
<dbReference type="InterPro" id="IPR024694">
    <property type="entry name" value="PurE_prokaryotes"/>
</dbReference>
<organism evidence="7 8">
    <name type="scientific">Candidatus Yanofskybacteria bacterium GW2011_GWC2_37_9</name>
    <dbReference type="NCBI Taxonomy" id="1619028"/>
    <lineage>
        <taxon>Bacteria</taxon>
        <taxon>Candidatus Yanofskyibacteriota</taxon>
    </lineage>
</organism>
<evidence type="ECO:0000256" key="4">
    <source>
        <dbReference type="PIRNR" id="PIRNR001338"/>
    </source>
</evidence>
<dbReference type="AlphaFoldDB" id="A0A0G0HT11"/>